<keyword evidence="2" id="KW-0469">Meiosis</keyword>
<keyword evidence="1" id="KW-0238">DNA-binding</keyword>
<reference evidence="5" key="1">
    <citation type="submission" date="2018-04" db="EMBL/GenBank/DDBJ databases">
        <title>Transcriptome assembly of Sipha flava.</title>
        <authorList>
            <person name="Scully E.D."/>
            <person name="Geib S.M."/>
            <person name="Palmer N.A."/>
            <person name="Koch K."/>
            <person name="Bradshaw J."/>
            <person name="Heng-Moss T."/>
            <person name="Sarath G."/>
        </authorList>
    </citation>
    <scope>NUCLEOTIDE SEQUENCE</scope>
</reference>
<dbReference type="GO" id="GO:0003697">
    <property type="term" value="F:single-stranded DNA binding"/>
    <property type="evidence" value="ECO:0007669"/>
    <property type="project" value="TreeGrafter"/>
</dbReference>
<dbReference type="EMBL" id="GGMS01006669">
    <property type="protein sequence ID" value="MBY75872.1"/>
    <property type="molecule type" value="Transcribed_RNA"/>
</dbReference>
<evidence type="ECO:0000256" key="1">
    <source>
        <dbReference type="ARBA" id="ARBA00023125"/>
    </source>
</evidence>
<proteinExistence type="inferred from homology"/>
<dbReference type="Pfam" id="PF24903">
    <property type="entry name" value="OB_MEIOB_N"/>
    <property type="match status" value="1"/>
</dbReference>
<evidence type="ECO:0000256" key="3">
    <source>
        <dbReference type="ARBA" id="ARBA00038329"/>
    </source>
</evidence>
<gene>
    <name evidence="5" type="primary">CP073</name>
    <name evidence="5" type="ORF">g.144784</name>
</gene>
<sequence>MSTGVMRLKLNSISAGTTNFLTVGIIIAMQSPKVIVSRKDNKEKCVLSFTIRDSPKDVVNVSVWGSNDYINRLYKDYKIEDVVDLINPIIKFIPEIEEKYMPKTSCPFVLTLNENSSQILKHDVNDPTNFKYLMRLPTCPQSMYLKIEDIHSSGKEMCGKCCSLLVAVRYVKSTKLIKTKTGNDIYLKKIIVMDKTNTTLLINIWDKQLAERATQWKPKKTILAFSDLHLEWDNFDKTIAAVVSNRTIITEDPITKEANDLKNYAITYLNGLSNKQNIHIPNLSAITDIMTCKRILVQSHERTSPQFTAVLYAVVSKFNVDGLIPLIFNKCNLCGMYVENVHLMCINPECSMNLNMEVGSDELESILNIRLSLTDCTGTLENCILHHQAATKILSEINNFQNMNMDQKTELKWKYLFTNCKIKLVVTKTYQEEKPTILVVDIVNKGPILQFISCIPIY</sequence>
<dbReference type="GO" id="GO:0008310">
    <property type="term" value="F:single-stranded DNA 3'-5' DNA exonuclease activity"/>
    <property type="evidence" value="ECO:0007669"/>
    <property type="project" value="TreeGrafter"/>
</dbReference>
<organism evidence="5">
    <name type="scientific">Sipha flava</name>
    <name type="common">yellow sugarcane aphid</name>
    <dbReference type="NCBI Taxonomy" id="143950"/>
    <lineage>
        <taxon>Eukaryota</taxon>
        <taxon>Metazoa</taxon>
        <taxon>Ecdysozoa</taxon>
        <taxon>Arthropoda</taxon>
        <taxon>Hexapoda</taxon>
        <taxon>Insecta</taxon>
        <taxon>Pterygota</taxon>
        <taxon>Neoptera</taxon>
        <taxon>Paraneoptera</taxon>
        <taxon>Hemiptera</taxon>
        <taxon>Sternorrhyncha</taxon>
        <taxon>Aphidomorpha</taxon>
        <taxon>Aphidoidea</taxon>
        <taxon>Aphididae</taxon>
        <taxon>Sipha</taxon>
    </lineage>
</organism>
<feature type="domain" description="MEIOB-like N-terminal" evidence="4">
    <location>
        <begin position="6"/>
        <end position="138"/>
    </location>
</feature>
<dbReference type="InterPro" id="IPR012340">
    <property type="entry name" value="NA-bd_OB-fold"/>
</dbReference>
<dbReference type="InterPro" id="IPR056880">
    <property type="entry name" value="OB_MEIOB_N"/>
</dbReference>
<dbReference type="InterPro" id="IPR052469">
    <property type="entry name" value="MEIOB"/>
</dbReference>
<comment type="similarity">
    <text evidence="3">Belongs to the MEIOB family.</text>
</comment>
<dbReference type="Gene3D" id="2.40.50.140">
    <property type="entry name" value="Nucleic acid-binding proteins"/>
    <property type="match status" value="2"/>
</dbReference>
<dbReference type="OrthoDB" id="9937820at2759"/>
<dbReference type="SUPFAM" id="SSF50249">
    <property type="entry name" value="Nucleic acid-binding proteins"/>
    <property type="match status" value="2"/>
</dbReference>
<protein>
    <recommendedName>
        <fullName evidence="4">MEIOB-like N-terminal domain-containing protein</fullName>
    </recommendedName>
</protein>
<evidence type="ECO:0000259" key="4">
    <source>
        <dbReference type="Pfam" id="PF24903"/>
    </source>
</evidence>
<name>A0A2S2QF90_9HEMI</name>
<evidence type="ECO:0000313" key="5">
    <source>
        <dbReference type="EMBL" id="MBY75872.1"/>
    </source>
</evidence>
<accession>A0A2S2QF90</accession>
<dbReference type="AlphaFoldDB" id="A0A2S2QF90"/>
<dbReference type="GO" id="GO:0000712">
    <property type="term" value="P:resolution of meiotic recombination intermediates"/>
    <property type="evidence" value="ECO:0007669"/>
    <property type="project" value="TreeGrafter"/>
</dbReference>
<evidence type="ECO:0000256" key="2">
    <source>
        <dbReference type="ARBA" id="ARBA00023254"/>
    </source>
</evidence>
<dbReference type="PANTHER" id="PTHR21166">
    <property type="entry name" value="CELL DIVISION CONTROL PROTEIN 24 OB DOMAIN-CONTAINING PROTEIN-RELATED"/>
    <property type="match status" value="1"/>
</dbReference>
<dbReference type="PANTHER" id="PTHR21166:SF2">
    <property type="entry name" value="CELL DIVISION CONTROL PROTEIN 24 OB DOMAIN-CONTAINING PROTEIN-RELATED"/>
    <property type="match status" value="1"/>
</dbReference>